<dbReference type="AlphaFoldDB" id="A0A811QFX6"/>
<feature type="transmembrane region" description="Helical" evidence="1">
    <location>
        <begin position="320"/>
        <end position="338"/>
    </location>
</feature>
<keyword evidence="1" id="KW-0812">Transmembrane</keyword>
<gene>
    <name evidence="3" type="ORF">NCGR_LOCUS39213</name>
</gene>
<sequence length="661" mass="75953">MVYLAPSPSPSPIPSDCDSIDIAHIYFVKVLVVLAIVAMFLLHTLGSLRRLSSHGLLHAIVMGINTVSYPLVSYTIGRMKSDEYCYVDDFAVWAVFMILLLGSTDNLTACRLDDIDNWKSICVKHLCEAFLVVSVVVDITSQQNDDFPYLWPLLAILFVCVLKWYVRIASLRMVSRSYLSKNMRVIDKYMQHLHNMDNNNNLMRSFDPVTMEGYKYMVAGEKYCIKSRGCRSCSNEDVLKVITVEKIWRCTGNLLRLEQGMMLKDVSEAGLEKTHDFVFKGLLAGDKPYQRAFRVIEQELVFVHDIYYTRYSYFYQKGRYLALCLPIIMFGLCSWLTYQIVRGRRHSYKLFQFTIFITVVLAFLEAYQLYLYLASGWFKVALIRSYISTPFLQRSGCFLEMILGLLLRLKAFPSWKNRLGQYCILRELGHKGRVRSCLHYATLRLVDKKAKKGCKKSVKLSENVKKAVVDSLLRSNGHLTNGLTSLKKNGVDGHLSWACHANGTDRSVTHTILIWHIATTLCKHHMDAQAKKEEKRRRRNSLSESILDESIEDAREILKGCKRKEHWCDQLLRNSTCNSNGDEARLWLNGARLARHLIDEQDLALRWKILSEFWAEMMLYVSPSDNARGHLEALARGGEFITQLWALLTHAGVLKREPTGP</sequence>
<feature type="transmembrane region" description="Helical" evidence="1">
    <location>
        <begin position="54"/>
        <end position="71"/>
    </location>
</feature>
<proteinExistence type="predicted"/>
<organism evidence="3 4">
    <name type="scientific">Miscanthus lutarioriparius</name>
    <dbReference type="NCBI Taxonomy" id="422564"/>
    <lineage>
        <taxon>Eukaryota</taxon>
        <taxon>Viridiplantae</taxon>
        <taxon>Streptophyta</taxon>
        <taxon>Embryophyta</taxon>
        <taxon>Tracheophyta</taxon>
        <taxon>Spermatophyta</taxon>
        <taxon>Magnoliopsida</taxon>
        <taxon>Liliopsida</taxon>
        <taxon>Poales</taxon>
        <taxon>Poaceae</taxon>
        <taxon>PACMAD clade</taxon>
        <taxon>Panicoideae</taxon>
        <taxon>Andropogonodae</taxon>
        <taxon>Andropogoneae</taxon>
        <taxon>Saccharinae</taxon>
        <taxon>Miscanthus</taxon>
    </lineage>
</organism>
<dbReference type="PANTHER" id="PTHR31325">
    <property type="entry name" value="OS01G0798800 PROTEIN-RELATED"/>
    <property type="match status" value="1"/>
</dbReference>
<feature type="transmembrane region" description="Helical" evidence="1">
    <location>
        <begin position="149"/>
        <end position="166"/>
    </location>
</feature>
<keyword evidence="4" id="KW-1185">Reference proteome</keyword>
<reference evidence="3" key="1">
    <citation type="submission" date="2020-10" db="EMBL/GenBank/DDBJ databases">
        <authorList>
            <person name="Han B."/>
            <person name="Lu T."/>
            <person name="Zhao Q."/>
            <person name="Huang X."/>
            <person name="Zhao Y."/>
        </authorList>
    </citation>
    <scope>NUCLEOTIDE SEQUENCE</scope>
</reference>
<keyword evidence="1" id="KW-1133">Transmembrane helix</keyword>
<feature type="domain" description="DUF4220" evidence="2">
    <location>
        <begin position="64"/>
        <end position="426"/>
    </location>
</feature>
<dbReference type="EMBL" id="CAJGYO010000010">
    <property type="protein sequence ID" value="CAD6255672.1"/>
    <property type="molecule type" value="Genomic_DNA"/>
</dbReference>
<feature type="transmembrane region" description="Helical" evidence="1">
    <location>
        <begin position="20"/>
        <end position="42"/>
    </location>
</feature>
<dbReference type="Proteomes" id="UP000604825">
    <property type="component" value="Unassembled WGS sequence"/>
</dbReference>
<dbReference type="InterPro" id="IPR025315">
    <property type="entry name" value="DUF4220"/>
</dbReference>
<dbReference type="Pfam" id="PF13968">
    <property type="entry name" value="DUF4220"/>
    <property type="match status" value="1"/>
</dbReference>
<accession>A0A811QFX6</accession>
<evidence type="ECO:0000259" key="2">
    <source>
        <dbReference type="Pfam" id="PF13968"/>
    </source>
</evidence>
<comment type="caution">
    <text evidence="3">The sequence shown here is derived from an EMBL/GenBank/DDBJ whole genome shotgun (WGS) entry which is preliminary data.</text>
</comment>
<dbReference type="InterPro" id="IPR007658">
    <property type="entry name" value="DUF594"/>
</dbReference>
<dbReference type="OrthoDB" id="1559504at2759"/>
<evidence type="ECO:0000256" key="1">
    <source>
        <dbReference type="SAM" id="Phobius"/>
    </source>
</evidence>
<name>A0A811QFX6_9POAL</name>
<evidence type="ECO:0000313" key="4">
    <source>
        <dbReference type="Proteomes" id="UP000604825"/>
    </source>
</evidence>
<keyword evidence="1" id="KW-0472">Membrane</keyword>
<protein>
    <recommendedName>
        <fullName evidence="2">DUF4220 domain-containing protein</fullName>
    </recommendedName>
</protein>
<evidence type="ECO:0000313" key="3">
    <source>
        <dbReference type="EMBL" id="CAD6255672.1"/>
    </source>
</evidence>
<dbReference type="Pfam" id="PF04578">
    <property type="entry name" value="DUF594"/>
    <property type="match status" value="1"/>
</dbReference>
<feature type="transmembrane region" description="Helical" evidence="1">
    <location>
        <begin position="350"/>
        <end position="370"/>
    </location>
</feature>